<dbReference type="AlphaFoldDB" id="A0A9P6KN69"/>
<reference evidence="2" key="1">
    <citation type="journal article" date="2020" name="Mol. Plant Microbe Interact.">
        <title>Genome Sequence of the Biocontrol Agent Coniothyrium minitans strain Conio (IMI 134523).</title>
        <authorList>
            <person name="Patel D."/>
            <person name="Shittu T.A."/>
            <person name="Baroncelli R."/>
            <person name="Muthumeenakshi S."/>
            <person name="Osborne T.H."/>
            <person name="Janganan T.K."/>
            <person name="Sreenivasaprasad S."/>
        </authorList>
    </citation>
    <scope>NUCLEOTIDE SEQUENCE</scope>
    <source>
        <strain evidence="2">Conio</strain>
    </source>
</reference>
<sequence length="143" mass="15935">MFHPRHTRIGPPPFPKLPPTPLHHPLQLPTYPPRQFLLLPGPVVLPPPLNIINQPPHPSLIPPMHELRKPHSPRHLPFHRLHRAKVQPLPPPSFRNSPVARVNGVASPRPRVRHVALAAVQDGVQQHAFDGGRGLHVADEEVG</sequence>
<evidence type="ECO:0000313" key="2">
    <source>
        <dbReference type="EMBL" id="KAF9732249.1"/>
    </source>
</evidence>
<name>A0A9P6KN69_9PLEO</name>
<feature type="region of interest" description="Disordered" evidence="1">
    <location>
        <begin position="86"/>
        <end position="106"/>
    </location>
</feature>
<organism evidence="2 3">
    <name type="scientific">Paraphaeosphaeria minitans</name>
    <dbReference type="NCBI Taxonomy" id="565426"/>
    <lineage>
        <taxon>Eukaryota</taxon>
        <taxon>Fungi</taxon>
        <taxon>Dikarya</taxon>
        <taxon>Ascomycota</taxon>
        <taxon>Pezizomycotina</taxon>
        <taxon>Dothideomycetes</taxon>
        <taxon>Pleosporomycetidae</taxon>
        <taxon>Pleosporales</taxon>
        <taxon>Massarineae</taxon>
        <taxon>Didymosphaeriaceae</taxon>
        <taxon>Paraphaeosphaeria</taxon>
    </lineage>
</organism>
<comment type="caution">
    <text evidence="2">The sequence shown here is derived from an EMBL/GenBank/DDBJ whole genome shotgun (WGS) entry which is preliminary data.</text>
</comment>
<protein>
    <submittedName>
        <fullName evidence="2">Uncharacterized protein</fullName>
    </submittedName>
</protein>
<keyword evidence="3" id="KW-1185">Reference proteome</keyword>
<feature type="region of interest" description="Disordered" evidence="1">
    <location>
        <begin position="1"/>
        <end position="21"/>
    </location>
</feature>
<evidence type="ECO:0000313" key="3">
    <source>
        <dbReference type="Proteomes" id="UP000756921"/>
    </source>
</evidence>
<gene>
    <name evidence="2" type="ORF">PMIN01_10178</name>
</gene>
<evidence type="ECO:0000256" key="1">
    <source>
        <dbReference type="SAM" id="MobiDB-lite"/>
    </source>
</evidence>
<feature type="compositionally biased region" description="Pro residues" evidence="1">
    <location>
        <begin position="10"/>
        <end position="21"/>
    </location>
</feature>
<dbReference type="Proteomes" id="UP000756921">
    <property type="component" value="Unassembled WGS sequence"/>
</dbReference>
<accession>A0A9P6KN69</accession>
<dbReference type="EMBL" id="WJXW01000011">
    <property type="protein sequence ID" value="KAF9732249.1"/>
    <property type="molecule type" value="Genomic_DNA"/>
</dbReference>
<proteinExistence type="predicted"/>